<dbReference type="CDD" id="cd05297">
    <property type="entry name" value="GH4_alpha_glucosidase_galactosidase"/>
    <property type="match status" value="1"/>
</dbReference>
<evidence type="ECO:0000256" key="1">
    <source>
        <dbReference type="ARBA" id="ARBA00001911"/>
    </source>
</evidence>
<dbReference type="SUPFAM" id="SSF56327">
    <property type="entry name" value="LDH C-terminal domain-like"/>
    <property type="match status" value="1"/>
</dbReference>
<comment type="similarity">
    <text evidence="3">Belongs to the glycosyl hydrolase 4 family.</text>
</comment>
<dbReference type="InterPro" id="IPR001088">
    <property type="entry name" value="Glyco_hydro_4"/>
</dbReference>
<evidence type="ECO:0000256" key="7">
    <source>
        <dbReference type="ARBA" id="ARBA00023211"/>
    </source>
</evidence>
<keyword evidence="9" id="KW-0326">Glycosidase</keyword>
<name>A0A0F9UC03_9ZZZZ</name>
<dbReference type="EMBL" id="LAZR01000108">
    <property type="protein sequence ID" value="KKN90710.1"/>
    <property type="molecule type" value="Genomic_DNA"/>
</dbReference>
<dbReference type="InterPro" id="IPR036291">
    <property type="entry name" value="NAD(P)-bd_dom_sf"/>
</dbReference>
<reference evidence="11" key="1">
    <citation type="journal article" date="2015" name="Nature">
        <title>Complex archaea that bridge the gap between prokaryotes and eukaryotes.</title>
        <authorList>
            <person name="Spang A."/>
            <person name="Saw J.H."/>
            <person name="Jorgensen S.L."/>
            <person name="Zaremba-Niedzwiedzka K."/>
            <person name="Martijn J."/>
            <person name="Lind A.E."/>
            <person name="van Eijk R."/>
            <person name="Schleper C."/>
            <person name="Guy L."/>
            <person name="Ettema T.J."/>
        </authorList>
    </citation>
    <scope>NUCLEOTIDE SEQUENCE</scope>
</reference>
<protein>
    <recommendedName>
        <fullName evidence="10">Glycosyl hydrolase family 4 C-terminal domain-containing protein</fullName>
    </recommendedName>
</protein>
<dbReference type="GO" id="GO:0016616">
    <property type="term" value="F:oxidoreductase activity, acting on the CH-OH group of donors, NAD or NADP as acceptor"/>
    <property type="evidence" value="ECO:0007669"/>
    <property type="project" value="InterPro"/>
</dbReference>
<sequence>MPKIAFMGAGSCVFAKSVLGDSMCTLALQDSHIALYDTDATRLRESARMLRAINKNINKGRAKITSHCGVRERRAALRDATYVINAVQIGGYKPSTVIDFEIPRKYGLLQTIGDTAGIGGIFRTLRTVPVMLDFACDMQAVCPDAWMLNYTNPQGSLVTAMSLATDLKIVGLCHSVQCCAAGLLGNLGMLDDVEKLQWQVAGINHQSWLLEVTDGGKDLYPEAKRRAKKLLRQCRKKGAEKNWDMVRLELMLRFGYYVSESSEHTAEYMPYWIKRQYPELIEEFNVPIDEYLRRCESQIAWWNKQSKDLVKNPNLSHTRSAEYASYIMEAMETDVPARIGGNVMNTGLITNLPSEVAVEVPCMVDRNGVQGCYVGDLPPQCAALTRTFANVHILAARAAVTRKKEHVYHAAMMDPHTAAELSLDDIVKMCDDLFEAHGKMMPEYT</sequence>
<comment type="cofactor">
    <cofactor evidence="1">
        <name>NAD(+)</name>
        <dbReference type="ChEBI" id="CHEBI:57540"/>
    </cofactor>
</comment>
<evidence type="ECO:0000256" key="8">
    <source>
        <dbReference type="ARBA" id="ARBA00023277"/>
    </source>
</evidence>
<accession>A0A0F9UC03</accession>
<gene>
    <name evidence="11" type="ORF">LCGC14_0226530</name>
</gene>
<dbReference type="AlphaFoldDB" id="A0A0F9UC03"/>
<evidence type="ECO:0000256" key="2">
    <source>
        <dbReference type="ARBA" id="ARBA00001936"/>
    </source>
</evidence>
<keyword evidence="4" id="KW-0479">Metal-binding</keyword>
<evidence type="ECO:0000256" key="4">
    <source>
        <dbReference type="ARBA" id="ARBA00022723"/>
    </source>
</evidence>
<evidence type="ECO:0000256" key="5">
    <source>
        <dbReference type="ARBA" id="ARBA00022801"/>
    </source>
</evidence>
<evidence type="ECO:0000256" key="6">
    <source>
        <dbReference type="ARBA" id="ARBA00023027"/>
    </source>
</evidence>
<organism evidence="11">
    <name type="scientific">marine sediment metagenome</name>
    <dbReference type="NCBI Taxonomy" id="412755"/>
    <lineage>
        <taxon>unclassified sequences</taxon>
        <taxon>metagenomes</taxon>
        <taxon>ecological metagenomes</taxon>
    </lineage>
</organism>
<dbReference type="GO" id="GO:0046872">
    <property type="term" value="F:metal ion binding"/>
    <property type="evidence" value="ECO:0007669"/>
    <property type="project" value="UniProtKB-KW"/>
</dbReference>
<evidence type="ECO:0000256" key="9">
    <source>
        <dbReference type="ARBA" id="ARBA00023295"/>
    </source>
</evidence>
<evidence type="ECO:0000313" key="11">
    <source>
        <dbReference type="EMBL" id="KKN90710.1"/>
    </source>
</evidence>
<comment type="cofactor">
    <cofactor evidence="2">
        <name>Mn(2+)</name>
        <dbReference type="ChEBI" id="CHEBI:29035"/>
    </cofactor>
</comment>
<feature type="domain" description="Glycosyl hydrolase family 4 C-terminal" evidence="10">
    <location>
        <begin position="200"/>
        <end position="417"/>
    </location>
</feature>
<dbReference type="Gene3D" id="3.90.1820.10">
    <property type="entry name" value="AglA-like glucosidase"/>
    <property type="match status" value="1"/>
</dbReference>
<keyword evidence="5" id="KW-0378">Hydrolase</keyword>
<dbReference type="Pfam" id="PF11975">
    <property type="entry name" value="Glyco_hydro_4C"/>
    <property type="match status" value="1"/>
</dbReference>
<dbReference type="NCBIfam" id="NF011657">
    <property type="entry name" value="PRK15076.1"/>
    <property type="match status" value="1"/>
</dbReference>
<comment type="caution">
    <text evidence="11">The sequence shown here is derived from an EMBL/GenBank/DDBJ whole genome shotgun (WGS) entry which is preliminary data.</text>
</comment>
<dbReference type="PRINTS" id="PR00732">
    <property type="entry name" value="GLHYDRLASE4"/>
</dbReference>
<dbReference type="PANTHER" id="PTHR32092">
    <property type="entry name" value="6-PHOSPHO-BETA-GLUCOSIDASE-RELATED"/>
    <property type="match status" value="1"/>
</dbReference>
<dbReference type="InterPro" id="IPR022616">
    <property type="entry name" value="Glyco_hydro_4_C"/>
</dbReference>
<proteinExistence type="inferred from homology"/>
<dbReference type="InterPro" id="IPR053715">
    <property type="entry name" value="GH4_Enzyme_sf"/>
</dbReference>
<dbReference type="GO" id="GO:0005975">
    <property type="term" value="P:carbohydrate metabolic process"/>
    <property type="evidence" value="ECO:0007669"/>
    <property type="project" value="InterPro"/>
</dbReference>
<dbReference type="Pfam" id="PF02056">
    <property type="entry name" value="Glyco_hydro_4"/>
    <property type="match status" value="1"/>
</dbReference>
<keyword evidence="8" id="KW-0119">Carbohydrate metabolism</keyword>
<dbReference type="InterPro" id="IPR015955">
    <property type="entry name" value="Lactate_DH/Glyco_Ohase_4_C"/>
</dbReference>
<keyword evidence="7" id="KW-0464">Manganese</keyword>
<dbReference type="PANTHER" id="PTHR32092:SF6">
    <property type="entry name" value="ALPHA-GALACTOSIDASE"/>
    <property type="match status" value="1"/>
</dbReference>
<keyword evidence="6" id="KW-0520">NAD</keyword>
<evidence type="ECO:0000259" key="10">
    <source>
        <dbReference type="Pfam" id="PF11975"/>
    </source>
</evidence>
<evidence type="ECO:0000256" key="3">
    <source>
        <dbReference type="ARBA" id="ARBA00010141"/>
    </source>
</evidence>
<dbReference type="SUPFAM" id="SSF51735">
    <property type="entry name" value="NAD(P)-binding Rossmann-fold domains"/>
    <property type="match status" value="1"/>
</dbReference>
<dbReference type="GO" id="GO:0004553">
    <property type="term" value="F:hydrolase activity, hydrolyzing O-glycosyl compounds"/>
    <property type="evidence" value="ECO:0007669"/>
    <property type="project" value="InterPro"/>
</dbReference>